<feature type="domain" description="N-acetyltransferase" evidence="1">
    <location>
        <begin position="74"/>
        <end position="214"/>
    </location>
</feature>
<dbReference type="Pfam" id="PF04377">
    <property type="entry name" value="ATE_C"/>
    <property type="match status" value="1"/>
</dbReference>
<sequence>MSATPSYFPIIRGDALDYYLSQGYYRMHQDLFTCRFLPINDTLYTVHWLRLVLPEMEFGSEQRRLLRLNERFSTSIRPFRLTDELEALYAEYRRSITFDAPETVEAFMLAGATHNVFNSEVLEVRDGDQLIAAGIFDSGARTLAGIMNFYHPSYRKHSLGKYLMLLKIKHALAKQHDYYYPGYLVHNYPKFDYKLFPCLAATEVFDCVTGLWLPFSWDTVAAQSTHLMRDIPNEYFEDFDVD</sequence>
<name>A0A4Z0MEN1_9BACT</name>
<dbReference type="Proteomes" id="UP000298284">
    <property type="component" value="Unassembled WGS sequence"/>
</dbReference>
<dbReference type="AlphaFoldDB" id="A0A4Z0MEN1"/>
<dbReference type="PROSITE" id="PS51186">
    <property type="entry name" value="GNAT"/>
    <property type="match status" value="1"/>
</dbReference>
<dbReference type="InterPro" id="IPR000182">
    <property type="entry name" value="GNAT_dom"/>
</dbReference>
<dbReference type="RefSeq" id="WP_135532647.1">
    <property type="nucleotide sequence ID" value="NZ_SRKZ01000007.1"/>
</dbReference>
<comment type="caution">
    <text evidence="2">The sequence shown here is derived from an EMBL/GenBank/DDBJ whole genome shotgun (WGS) entry which is preliminary data.</text>
</comment>
<accession>A0A4Z0MEN1</accession>
<evidence type="ECO:0000313" key="2">
    <source>
        <dbReference type="EMBL" id="TGD77974.1"/>
    </source>
</evidence>
<protein>
    <submittedName>
        <fullName evidence="2">GNAT family N-acetyltransferase</fullName>
    </submittedName>
</protein>
<evidence type="ECO:0000259" key="1">
    <source>
        <dbReference type="PROSITE" id="PS51186"/>
    </source>
</evidence>
<dbReference type="GO" id="GO:0016747">
    <property type="term" value="F:acyltransferase activity, transferring groups other than amino-acyl groups"/>
    <property type="evidence" value="ECO:0007669"/>
    <property type="project" value="InterPro"/>
</dbReference>
<dbReference type="InterPro" id="IPR007472">
    <property type="entry name" value="N-end_Aminoacyl_Trfase_C"/>
</dbReference>
<keyword evidence="2" id="KW-0808">Transferase</keyword>
<dbReference type="OrthoDB" id="9782022at2"/>
<gene>
    <name evidence="2" type="ORF">EU557_22060</name>
</gene>
<organism evidence="2 3">
    <name type="scientific">Hymenobacter wooponensis</name>
    <dbReference type="NCBI Taxonomy" id="1525360"/>
    <lineage>
        <taxon>Bacteria</taxon>
        <taxon>Pseudomonadati</taxon>
        <taxon>Bacteroidota</taxon>
        <taxon>Cytophagia</taxon>
        <taxon>Cytophagales</taxon>
        <taxon>Hymenobacteraceae</taxon>
        <taxon>Hymenobacter</taxon>
    </lineage>
</organism>
<dbReference type="InterPro" id="IPR016181">
    <property type="entry name" value="Acyl_CoA_acyltransferase"/>
</dbReference>
<dbReference type="EMBL" id="SRKZ01000007">
    <property type="protein sequence ID" value="TGD77974.1"/>
    <property type="molecule type" value="Genomic_DNA"/>
</dbReference>
<keyword evidence="3" id="KW-1185">Reference proteome</keyword>
<proteinExistence type="predicted"/>
<reference evidence="2 3" key="1">
    <citation type="submission" date="2019-04" db="EMBL/GenBank/DDBJ databases">
        <authorList>
            <person name="Feng G."/>
            <person name="Zhang J."/>
            <person name="Zhu H."/>
        </authorList>
    </citation>
    <scope>NUCLEOTIDE SEQUENCE [LARGE SCALE GENOMIC DNA]</scope>
    <source>
        <strain evidence="2 3">JCM 19491</strain>
    </source>
</reference>
<evidence type="ECO:0000313" key="3">
    <source>
        <dbReference type="Proteomes" id="UP000298284"/>
    </source>
</evidence>
<dbReference type="GO" id="GO:0004057">
    <property type="term" value="F:arginyl-tRNA--protein transferase activity"/>
    <property type="evidence" value="ECO:0007669"/>
    <property type="project" value="InterPro"/>
</dbReference>
<dbReference type="SUPFAM" id="SSF55729">
    <property type="entry name" value="Acyl-CoA N-acyltransferases (Nat)"/>
    <property type="match status" value="1"/>
</dbReference>